<evidence type="ECO:0000313" key="2">
    <source>
        <dbReference type="Proteomes" id="UP000297741"/>
    </source>
</evidence>
<name>A0ABY2KKX7_9RHOB</name>
<comment type="caution">
    <text evidence="1">The sequence shown here is derived from an EMBL/GenBank/DDBJ whole genome shotgun (WGS) entry which is preliminary data.</text>
</comment>
<reference evidence="1 2" key="1">
    <citation type="submission" date="2018-11" db="EMBL/GenBank/DDBJ databases">
        <title>Tabrizicola sp. isolated from sediment of alpine lake.</title>
        <authorList>
            <person name="Liu Z."/>
        </authorList>
    </citation>
    <scope>NUCLEOTIDE SEQUENCE [LARGE SCALE GENOMIC DNA]</scope>
    <source>
        <strain evidence="1 2">DRYC-M-16</strain>
    </source>
</reference>
<proteinExistence type="predicted"/>
<keyword evidence="2" id="KW-1185">Reference proteome</keyword>
<protein>
    <submittedName>
        <fullName evidence="1">Uncharacterized protein</fullName>
    </submittedName>
</protein>
<gene>
    <name evidence="1" type="ORF">EEB11_17930</name>
</gene>
<evidence type="ECO:0000313" key="1">
    <source>
        <dbReference type="EMBL" id="TGD41580.1"/>
    </source>
</evidence>
<dbReference type="Proteomes" id="UP000297741">
    <property type="component" value="Unassembled WGS sequence"/>
</dbReference>
<sequence length="90" mass="9207">MSSQITRRAVLRGGVSAVVVLGLPTRGAGPMPSVPPEFFQPGIEAMADTVKAIVELLKPSIVGVDPADLRAVLQGAGVGGFGQATIRRKA</sequence>
<accession>A0ABY2KKX7</accession>
<dbReference type="EMBL" id="RPEM01000019">
    <property type="protein sequence ID" value="TGD41580.1"/>
    <property type="molecule type" value="Genomic_DNA"/>
</dbReference>
<organism evidence="1 2">
    <name type="scientific">Pseudotabrizicola sediminis</name>
    <dbReference type="NCBI Taxonomy" id="2486418"/>
    <lineage>
        <taxon>Bacteria</taxon>
        <taxon>Pseudomonadati</taxon>
        <taxon>Pseudomonadota</taxon>
        <taxon>Alphaproteobacteria</taxon>
        <taxon>Rhodobacterales</taxon>
        <taxon>Paracoccaceae</taxon>
        <taxon>Pseudotabrizicola</taxon>
    </lineage>
</organism>